<protein>
    <submittedName>
        <fullName evidence="1">Uncharacterized protein</fullName>
    </submittedName>
</protein>
<comment type="caution">
    <text evidence="1">The sequence shown here is derived from an EMBL/GenBank/DDBJ whole genome shotgun (WGS) entry which is preliminary data.</text>
</comment>
<dbReference type="Proteomes" id="UP000295504">
    <property type="component" value="Unassembled WGS sequence"/>
</dbReference>
<dbReference type="AlphaFoldDB" id="A0A4V2T316"/>
<evidence type="ECO:0000313" key="1">
    <source>
        <dbReference type="EMBL" id="TCP99723.1"/>
    </source>
</evidence>
<organism evidence="1 2">
    <name type="scientific">Serpentinicella alkaliphila</name>
    <dbReference type="NCBI Taxonomy" id="1734049"/>
    <lineage>
        <taxon>Bacteria</taxon>
        <taxon>Bacillati</taxon>
        <taxon>Bacillota</taxon>
        <taxon>Clostridia</taxon>
        <taxon>Peptostreptococcales</taxon>
        <taxon>Natronincolaceae</taxon>
        <taxon>Serpentinicella</taxon>
    </lineage>
</organism>
<proteinExistence type="predicted"/>
<accession>A0A4V2T316</accession>
<keyword evidence="2" id="KW-1185">Reference proteome</keyword>
<gene>
    <name evidence="1" type="ORF">EDD79_103411</name>
</gene>
<evidence type="ECO:0000313" key="2">
    <source>
        <dbReference type="Proteomes" id="UP000295504"/>
    </source>
</evidence>
<dbReference type="EMBL" id="SLYC01000034">
    <property type="protein sequence ID" value="TCP99723.1"/>
    <property type="molecule type" value="Genomic_DNA"/>
</dbReference>
<name>A0A4V2T316_9FIRM</name>
<reference evidence="1 2" key="1">
    <citation type="submission" date="2019-03" db="EMBL/GenBank/DDBJ databases">
        <title>Genomic Encyclopedia of Type Strains, Phase IV (KMG-IV): sequencing the most valuable type-strain genomes for metagenomic binning, comparative biology and taxonomic classification.</title>
        <authorList>
            <person name="Goeker M."/>
        </authorList>
    </citation>
    <scope>NUCLEOTIDE SEQUENCE [LARGE SCALE GENOMIC DNA]</scope>
    <source>
        <strain evidence="1 2">DSM 100013</strain>
    </source>
</reference>
<sequence length="34" mass="4138">MFKFIQKSSEKNIIIMKKNQRIKELLDQMTQIIV</sequence>